<sequence>MGTSLSTVLWQLTYRAVVRSAFATVPFYREHWALDGRTDPVLVPGRTGRHGGAVDAATVLARRADLVPLAGGEAVVDPLRGLGAVLRRVEPLRTGTLVAVFGADSAPVDLPRGVRGWAVRPDDDVDAVLAQARGPVVAVGPDKQLQLLPDRPHLRRVPLRELDELDRGPHGLLVHPVLGVLAGLADCGRWHVDRTALYLRETDAGLAGTVLRQRSPRLVDTLLGDERVRLSACPRHRGPVLTPGLAR</sequence>
<dbReference type="RefSeq" id="WP_133852890.1">
    <property type="nucleotide sequence ID" value="NZ_SNXZ01000006.1"/>
</dbReference>
<keyword evidence="2" id="KW-1185">Reference proteome</keyword>
<proteinExistence type="predicted"/>
<dbReference type="OrthoDB" id="3613165at2"/>
<organism evidence="1 2">
    <name type="scientific">Labedaea rhizosphaerae</name>
    <dbReference type="NCBI Taxonomy" id="598644"/>
    <lineage>
        <taxon>Bacteria</taxon>
        <taxon>Bacillati</taxon>
        <taxon>Actinomycetota</taxon>
        <taxon>Actinomycetes</taxon>
        <taxon>Pseudonocardiales</taxon>
        <taxon>Pseudonocardiaceae</taxon>
        <taxon>Labedaea</taxon>
    </lineage>
</organism>
<comment type="caution">
    <text evidence="1">The sequence shown here is derived from an EMBL/GenBank/DDBJ whole genome shotgun (WGS) entry which is preliminary data.</text>
</comment>
<protein>
    <submittedName>
        <fullName evidence="1">Uncharacterized protein</fullName>
    </submittedName>
</protein>
<evidence type="ECO:0000313" key="1">
    <source>
        <dbReference type="EMBL" id="TDP93899.1"/>
    </source>
</evidence>
<accession>A0A4R6S2N8</accession>
<dbReference type="Proteomes" id="UP000295444">
    <property type="component" value="Unassembled WGS sequence"/>
</dbReference>
<reference evidence="1 2" key="1">
    <citation type="submission" date="2019-03" db="EMBL/GenBank/DDBJ databases">
        <title>Genomic Encyclopedia of Type Strains, Phase IV (KMG-IV): sequencing the most valuable type-strain genomes for metagenomic binning, comparative biology and taxonomic classification.</title>
        <authorList>
            <person name="Goeker M."/>
        </authorList>
    </citation>
    <scope>NUCLEOTIDE SEQUENCE [LARGE SCALE GENOMIC DNA]</scope>
    <source>
        <strain evidence="1 2">DSM 45361</strain>
    </source>
</reference>
<gene>
    <name evidence="1" type="ORF">EV186_106293</name>
</gene>
<name>A0A4R6S2N8_LABRH</name>
<dbReference type="EMBL" id="SNXZ01000006">
    <property type="protein sequence ID" value="TDP93899.1"/>
    <property type="molecule type" value="Genomic_DNA"/>
</dbReference>
<dbReference type="AlphaFoldDB" id="A0A4R6S2N8"/>
<evidence type="ECO:0000313" key="2">
    <source>
        <dbReference type="Proteomes" id="UP000295444"/>
    </source>
</evidence>